<dbReference type="PROSITE" id="PS01232">
    <property type="entry name" value="PNP_UDP_1"/>
    <property type="match status" value="1"/>
</dbReference>
<feature type="site" description="Important for catalytic activity" evidence="5">
    <location>
        <position position="217"/>
    </location>
</feature>
<feature type="binding site" description="in other chain" evidence="5">
    <location>
        <begin position="203"/>
        <end position="204"/>
    </location>
    <ligand>
        <name>a purine D-ribonucleoside</name>
        <dbReference type="ChEBI" id="CHEBI:142355"/>
        <note>ligand shared between dimeric partners</note>
    </ligand>
</feature>
<evidence type="ECO:0000259" key="6">
    <source>
        <dbReference type="Pfam" id="PF01048"/>
    </source>
</evidence>
<sequence>MSTHINAEKRDIADTILLPGDPLRAKFIAETYLDDVKQYNSVRGMYGYTGTYKGKRVSAQGTGMGMPSLSIYVNELIRDFGVKNLIRVGSCGSLNVEAKLRDVILAQAACSNSQMNKLRFGGKDFSPAASFKLLSKAHQIAKEKGIKVKVGTVLSTDSFYNDDQDAWKKWRQYGVLAVEMETAELFTLAARYDVDALSILTVSDSLVSGQETTAEEREKTFTDMMDIALELA</sequence>
<dbReference type="PANTHER" id="PTHR43691:SF11">
    <property type="entry name" value="FI09636P-RELATED"/>
    <property type="match status" value="1"/>
</dbReference>
<proteinExistence type="inferred from homology"/>
<dbReference type="Gene3D" id="3.40.50.1580">
    <property type="entry name" value="Nucleoside phosphorylase domain"/>
    <property type="match status" value="1"/>
</dbReference>
<gene>
    <name evidence="5 7" type="primary">deoD</name>
    <name evidence="7" type="ORF">LJ207_02155</name>
</gene>
<dbReference type="Proteomes" id="UP001199296">
    <property type="component" value="Unassembled WGS sequence"/>
</dbReference>
<reference evidence="7 8" key="1">
    <citation type="submission" date="2021-10" db="EMBL/GenBank/DDBJ databases">
        <authorList>
            <person name="Grouzdev D.S."/>
            <person name="Pantiukh K.S."/>
            <person name="Krutkina M.S."/>
        </authorList>
    </citation>
    <scope>NUCLEOTIDE SEQUENCE [LARGE SCALE GENOMIC DNA]</scope>
    <source>
        <strain evidence="7 8">Z-7514</strain>
    </source>
</reference>
<dbReference type="CDD" id="cd09006">
    <property type="entry name" value="PNP_EcPNPI-like"/>
    <property type="match status" value="1"/>
</dbReference>
<evidence type="ECO:0000256" key="2">
    <source>
        <dbReference type="ARBA" id="ARBA00022676"/>
    </source>
</evidence>
<feature type="binding site" evidence="5">
    <location>
        <position position="4"/>
    </location>
    <ligand>
        <name>a purine D-ribonucleoside</name>
        <dbReference type="ChEBI" id="CHEBI:142355"/>
        <note>ligand shared between dimeric partners</note>
    </ligand>
</feature>
<accession>A0AAW4WYG1</accession>
<dbReference type="InterPro" id="IPR004402">
    <property type="entry name" value="DeoD-type"/>
</dbReference>
<dbReference type="EMBL" id="JAJFAT010000002">
    <property type="protein sequence ID" value="MCC3144120.1"/>
    <property type="molecule type" value="Genomic_DNA"/>
</dbReference>
<name>A0AAW4WYG1_9FIRM</name>
<evidence type="ECO:0000313" key="8">
    <source>
        <dbReference type="Proteomes" id="UP001199296"/>
    </source>
</evidence>
<evidence type="ECO:0000256" key="4">
    <source>
        <dbReference type="ARBA" id="ARBA00048447"/>
    </source>
</evidence>
<dbReference type="RefSeq" id="WP_229343658.1">
    <property type="nucleotide sequence ID" value="NZ_JAJFAT010000002.1"/>
</dbReference>
<comment type="catalytic activity">
    <reaction evidence="5">
        <text>a purine D-ribonucleoside + phosphate = a purine nucleobase + alpha-D-ribose 1-phosphate</text>
        <dbReference type="Rhea" id="RHEA:19805"/>
        <dbReference type="ChEBI" id="CHEBI:26386"/>
        <dbReference type="ChEBI" id="CHEBI:43474"/>
        <dbReference type="ChEBI" id="CHEBI:57720"/>
        <dbReference type="ChEBI" id="CHEBI:142355"/>
        <dbReference type="EC" id="2.4.2.1"/>
    </reaction>
</comment>
<evidence type="ECO:0000256" key="3">
    <source>
        <dbReference type="ARBA" id="ARBA00022679"/>
    </source>
</evidence>
<keyword evidence="3 5" id="KW-0808">Transferase</keyword>
<dbReference type="GO" id="GO:0004850">
    <property type="term" value="F:uridine phosphorylase activity"/>
    <property type="evidence" value="ECO:0007669"/>
    <property type="project" value="UniProtKB-EC"/>
</dbReference>
<comment type="function">
    <text evidence="5">Catalyzes the reversible phosphorolytic breakdown of the N-glycosidic bond in the beta-(deoxy)ribonucleoside molecules, with the formation of the corresponding free purine bases and pentose-1-phosphate.</text>
</comment>
<feature type="binding site" description="in other chain" evidence="5">
    <location>
        <begin position="179"/>
        <end position="181"/>
    </location>
    <ligand>
        <name>a purine D-ribonucleoside</name>
        <dbReference type="ChEBI" id="CHEBI:142355"/>
        <note>ligand shared between dimeric partners</note>
    </ligand>
</feature>
<dbReference type="Pfam" id="PF01048">
    <property type="entry name" value="PNP_UDP_1"/>
    <property type="match status" value="1"/>
</dbReference>
<feature type="active site" description="Proton donor" evidence="5">
    <location>
        <position position="204"/>
    </location>
</feature>
<dbReference type="PANTHER" id="PTHR43691">
    <property type="entry name" value="URIDINE PHOSPHORYLASE"/>
    <property type="match status" value="1"/>
</dbReference>
<feature type="domain" description="Nucleoside phosphorylase" evidence="6">
    <location>
        <begin position="16"/>
        <end position="222"/>
    </location>
</feature>
<dbReference type="GO" id="GO:0005829">
    <property type="term" value="C:cytosol"/>
    <property type="evidence" value="ECO:0007669"/>
    <property type="project" value="TreeGrafter"/>
</dbReference>
<feature type="binding site" description="in other chain" evidence="5">
    <location>
        <position position="24"/>
    </location>
    <ligand>
        <name>phosphate</name>
        <dbReference type="ChEBI" id="CHEBI:43474"/>
        <note>ligand shared between dimeric partners</note>
    </ligand>
</feature>
<dbReference type="InterPro" id="IPR035994">
    <property type="entry name" value="Nucleoside_phosphorylase_sf"/>
</dbReference>
<dbReference type="InterPro" id="IPR000845">
    <property type="entry name" value="Nucleoside_phosphorylase_d"/>
</dbReference>
<comment type="subunit">
    <text evidence="5">Homohexamer; trimer of homodimers.</text>
</comment>
<dbReference type="NCBIfam" id="TIGR00107">
    <property type="entry name" value="deoD"/>
    <property type="match status" value="1"/>
</dbReference>
<feature type="binding site" description="in other chain" evidence="5">
    <location>
        <begin position="87"/>
        <end position="90"/>
    </location>
    <ligand>
        <name>phosphate</name>
        <dbReference type="ChEBI" id="CHEBI:43474"/>
        <note>ligand shared between dimeric partners</note>
    </ligand>
</feature>
<evidence type="ECO:0000313" key="7">
    <source>
        <dbReference type="EMBL" id="MCC3144120.1"/>
    </source>
</evidence>
<comment type="caution">
    <text evidence="7">The sequence shown here is derived from an EMBL/GenBank/DDBJ whole genome shotgun (WGS) entry which is preliminary data.</text>
</comment>
<protein>
    <recommendedName>
        <fullName evidence="5">Purine nucleoside phosphorylase DeoD-type</fullName>
        <shortName evidence="5">PNP</shortName>
        <ecNumber evidence="5">2.4.2.1</ecNumber>
    </recommendedName>
</protein>
<dbReference type="NCBIfam" id="NF004489">
    <property type="entry name" value="PRK05819.1"/>
    <property type="match status" value="1"/>
</dbReference>
<evidence type="ECO:0000256" key="5">
    <source>
        <dbReference type="HAMAP-Rule" id="MF_01627"/>
    </source>
</evidence>
<dbReference type="SUPFAM" id="SSF53167">
    <property type="entry name" value="Purine and uridine phosphorylases"/>
    <property type="match status" value="1"/>
</dbReference>
<dbReference type="InterPro" id="IPR018016">
    <property type="entry name" value="Nucleoside_phosphorylase_CS"/>
</dbReference>
<feature type="binding site" evidence="5">
    <location>
        <position position="43"/>
    </location>
    <ligand>
        <name>phosphate</name>
        <dbReference type="ChEBI" id="CHEBI:43474"/>
        <note>ligand shared between dimeric partners</note>
    </ligand>
</feature>
<dbReference type="AlphaFoldDB" id="A0AAW4WYG1"/>
<dbReference type="HAMAP" id="MF_01627">
    <property type="entry name" value="Pur_nucleosid_phosp"/>
    <property type="match status" value="1"/>
</dbReference>
<dbReference type="GO" id="GO:0004731">
    <property type="term" value="F:purine-nucleoside phosphorylase activity"/>
    <property type="evidence" value="ECO:0007669"/>
    <property type="project" value="UniProtKB-UniRule"/>
</dbReference>
<keyword evidence="2 5" id="KW-0328">Glycosyltransferase</keyword>
<keyword evidence="8" id="KW-1185">Reference proteome</keyword>
<evidence type="ECO:0000256" key="1">
    <source>
        <dbReference type="ARBA" id="ARBA00010456"/>
    </source>
</evidence>
<comment type="similarity">
    <text evidence="1 5">Belongs to the PNP/UDP phosphorylase family.</text>
</comment>
<comment type="catalytic activity">
    <reaction evidence="5">
        <text>a purine 2'-deoxy-D-ribonucleoside + phosphate = a purine nucleobase + 2-deoxy-alpha-D-ribose 1-phosphate</text>
        <dbReference type="Rhea" id="RHEA:36431"/>
        <dbReference type="ChEBI" id="CHEBI:26386"/>
        <dbReference type="ChEBI" id="CHEBI:43474"/>
        <dbReference type="ChEBI" id="CHEBI:57259"/>
        <dbReference type="ChEBI" id="CHEBI:142361"/>
        <dbReference type="EC" id="2.4.2.1"/>
    </reaction>
</comment>
<comment type="catalytic activity">
    <reaction evidence="4">
        <text>uridine + phosphate = alpha-D-ribose 1-phosphate + uracil</text>
        <dbReference type="Rhea" id="RHEA:24388"/>
        <dbReference type="ChEBI" id="CHEBI:16704"/>
        <dbReference type="ChEBI" id="CHEBI:17568"/>
        <dbReference type="ChEBI" id="CHEBI:43474"/>
        <dbReference type="ChEBI" id="CHEBI:57720"/>
        <dbReference type="EC" id="2.4.2.3"/>
    </reaction>
</comment>
<dbReference type="GO" id="GO:0006152">
    <property type="term" value="P:purine nucleoside catabolic process"/>
    <property type="evidence" value="ECO:0007669"/>
    <property type="project" value="TreeGrafter"/>
</dbReference>
<dbReference type="EC" id="2.4.2.1" evidence="5"/>
<organism evidence="7 8">
    <name type="scientific">Halanaerobium polyolivorans</name>
    <dbReference type="NCBI Taxonomy" id="2886943"/>
    <lineage>
        <taxon>Bacteria</taxon>
        <taxon>Bacillati</taxon>
        <taxon>Bacillota</taxon>
        <taxon>Clostridia</taxon>
        <taxon>Halanaerobiales</taxon>
        <taxon>Halanaerobiaceae</taxon>
        <taxon>Halanaerobium</taxon>
    </lineage>
</organism>
<feature type="binding site" description="in other chain" evidence="5">
    <location>
        <position position="20"/>
    </location>
    <ligand>
        <name>phosphate</name>
        <dbReference type="ChEBI" id="CHEBI:43474"/>
        <note>ligand shared between dimeric partners</note>
    </ligand>
</feature>